<proteinExistence type="inferred from homology"/>
<dbReference type="Pfam" id="PF10220">
    <property type="entry name" value="Smg8_Smg9"/>
    <property type="match status" value="1"/>
</dbReference>
<protein>
    <recommendedName>
        <fullName evidence="3 4">Nonsense-mediated mRNA decay factor SMG8</fullName>
    </recommendedName>
</protein>
<evidence type="ECO:0000313" key="6">
    <source>
        <dbReference type="EnsemblMetazoa" id="AALFPA23_019492.P28670"/>
    </source>
</evidence>
<comment type="function">
    <text evidence="4">Involved in nonsense-mediated decay (NMD) of mRNAs containing premature stop codons.</text>
</comment>
<evidence type="ECO:0000256" key="3">
    <source>
        <dbReference type="ARBA" id="ARBA00029509"/>
    </source>
</evidence>
<evidence type="ECO:0000313" key="7">
    <source>
        <dbReference type="Proteomes" id="UP000069940"/>
    </source>
</evidence>
<evidence type="ECO:0000256" key="1">
    <source>
        <dbReference type="ARBA" id="ARBA00006443"/>
    </source>
</evidence>
<reference evidence="7" key="1">
    <citation type="journal article" date="2015" name="Proc. Natl. Acad. Sci. U.S.A.">
        <title>Genome sequence of the Asian Tiger mosquito, Aedes albopictus, reveals insights into its biology, genetics, and evolution.</title>
        <authorList>
            <person name="Chen X.G."/>
            <person name="Jiang X."/>
            <person name="Gu J."/>
            <person name="Xu M."/>
            <person name="Wu Y."/>
            <person name="Deng Y."/>
            <person name="Zhang C."/>
            <person name="Bonizzoni M."/>
            <person name="Dermauw W."/>
            <person name="Vontas J."/>
            <person name="Armbruster P."/>
            <person name="Huang X."/>
            <person name="Yang Y."/>
            <person name="Zhang H."/>
            <person name="He W."/>
            <person name="Peng H."/>
            <person name="Liu Y."/>
            <person name="Wu K."/>
            <person name="Chen J."/>
            <person name="Lirakis M."/>
            <person name="Topalis P."/>
            <person name="Van Leeuwen T."/>
            <person name="Hall A.B."/>
            <person name="Jiang X."/>
            <person name="Thorpe C."/>
            <person name="Mueller R.L."/>
            <person name="Sun C."/>
            <person name="Waterhouse R.M."/>
            <person name="Yan G."/>
            <person name="Tu Z.J."/>
            <person name="Fang X."/>
            <person name="James A.A."/>
        </authorList>
    </citation>
    <scope>NUCLEOTIDE SEQUENCE [LARGE SCALE GENOMIC DNA]</scope>
    <source>
        <strain evidence="7">Foshan</strain>
    </source>
</reference>
<evidence type="ECO:0000256" key="4">
    <source>
        <dbReference type="RuleBase" id="RU367133"/>
    </source>
</evidence>
<dbReference type="GeneID" id="109420078"/>
<dbReference type="Proteomes" id="UP000069940">
    <property type="component" value="Unassembled WGS sequence"/>
</dbReference>
<accession>A0ABM1ZL02</accession>
<evidence type="ECO:0000256" key="2">
    <source>
        <dbReference type="ARBA" id="ARBA00023161"/>
    </source>
</evidence>
<sequence>MNPVESFVFPDIPKTIRDALFKHDKQMIIVGVIGKSSSSSCNKLVGFNLLTTHPALTDSKCCEGRIKFYFEEDGTVLYLHFETTFDQQVMAEELAKAVETGDRDNFVNFNSYVRSRFARMLLFAIQVCHMIVLVEPTSVFDTSYLSIFKSLKIIREKYVLKFLPKLLKASNVGNYMGKEARLCSPRFIFLFEGTSDIRPEDVEKLEALECAVEEDIYKMLRTEFIITNNSAMSLFSIPRSKKFVFFSSDSKAKSDPLLDSIDMLMEYLDKPSAGQPGDKDDEKFMNRLRPYEGYGMSAWSIGRASAAIGKPERERSILALIRKHVAEAFEHGFDDSVSKYRGRSHFAVPGVKSWFEGFKFLHKIFIENPDNPNYEPGDVDYKAYLENFHKVIDIDERFFGDVCEHGMELAMVNYKEMLPHHYSGAFHEKKYHQAREVFLRYARGPEVERHEAKLKDYCDSIWLNGKQQCEYPSLRGNPCALGKHKANDPMDHSSGVVFVSACNCGRTQGHREDPYTIRQANYDFYQLIAKSCSNCTLLERIKFPVFEPSGSDFRAAEFINKNLSNLMSLENSNRTPDTSANPPMTNDHSPHLSGSQKSQDSASNLTFSIDDKEENDGQTKNYASQGDEEEALEEEPMNEIVIKVGEHTDQPDKDKAILRQPSTTEYLPGMLHATSPSGLLPQFPSWSLVCLGPSSIYTHNSGLPEHIQSGFLSGSNFLLPWDVSVRLEHAQSWAASYEKIRNRKKNAAQSKSGDSSNNFTLKIFIGIEYECLRGHRFIMSGPDTVLRGGSGIVRDSGSKVVFNDMPIYFPCLCRSSNVAQLMRVHIVTPKAPVNVILEPKVKIFQNSVQNNVTFTTGQPEPIKLTQSAYWILRLPFVYEGDNGPLVPPSEVNANNASMHGVLMAGMYGIKESEITEELI</sequence>
<reference evidence="6" key="2">
    <citation type="submission" date="2025-05" db="UniProtKB">
        <authorList>
            <consortium name="EnsemblMetazoa"/>
        </authorList>
    </citation>
    <scope>IDENTIFICATION</scope>
    <source>
        <strain evidence="6">Foshan</strain>
    </source>
</reference>
<dbReference type="InterPro" id="IPR019354">
    <property type="entry name" value="SMG8-like"/>
</dbReference>
<feature type="region of interest" description="Disordered" evidence="5">
    <location>
        <begin position="569"/>
        <end position="634"/>
    </location>
</feature>
<keyword evidence="2 4" id="KW-0866">Nonsense-mediated mRNA decay</keyword>
<dbReference type="PANTHER" id="PTHR13091">
    <property type="entry name" value="AMPLIFIED IN BREAST CANCER 2-RELATED"/>
    <property type="match status" value="1"/>
</dbReference>
<dbReference type="EnsemblMetazoa" id="AALFPA23_019492.R28670">
    <property type="protein sequence ID" value="AALFPA23_019492.P28670"/>
    <property type="gene ID" value="AALFPA23_019492"/>
</dbReference>
<keyword evidence="7" id="KW-1185">Reference proteome</keyword>
<feature type="compositionally biased region" description="Polar residues" evidence="5">
    <location>
        <begin position="574"/>
        <end position="607"/>
    </location>
</feature>
<name>A0ABM1ZL02_AEDAL</name>
<evidence type="ECO:0000256" key="5">
    <source>
        <dbReference type="SAM" id="MobiDB-lite"/>
    </source>
</evidence>
<comment type="similarity">
    <text evidence="1 4">Belongs to the SMG8 family.</text>
</comment>
<dbReference type="RefSeq" id="XP_019549927.3">
    <property type="nucleotide sequence ID" value="XM_019694382.3"/>
</dbReference>
<organism evidence="6 7">
    <name type="scientific">Aedes albopictus</name>
    <name type="common">Asian tiger mosquito</name>
    <name type="synonym">Stegomyia albopicta</name>
    <dbReference type="NCBI Taxonomy" id="7160"/>
    <lineage>
        <taxon>Eukaryota</taxon>
        <taxon>Metazoa</taxon>
        <taxon>Ecdysozoa</taxon>
        <taxon>Arthropoda</taxon>
        <taxon>Hexapoda</taxon>
        <taxon>Insecta</taxon>
        <taxon>Pterygota</taxon>
        <taxon>Neoptera</taxon>
        <taxon>Endopterygota</taxon>
        <taxon>Diptera</taxon>
        <taxon>Nematocera</taxon>
        <taxon>Culicoidea</taxon>
        <taxon>Culicidae</taxon>
        <taxon>Culicinae</taxon>
        <taxon>Aedini</taxon>
        <taxon>Aedes</taxon>
        <taxon>Stegomyia</taxon>
    </lineage>
</organism>
<dbReference type="PANTHER" id="PTHR13091:SF0">
    <property type="entry name" value="NONSENSE-MEDIATED MRNA DECAY FACTOR SMG8"/>
    <property type="match status" value="1"/>
</dbReference>